<accession>A0A1F5F406</accession>
<organism evidence="1 2">
    <name type="scientific">Candidatus Coatesbacteria bacterium RBG_13_66_14</name>
    <dbReference type="NCBI Taxonomy" id="1817816"/>
    <lineage>
        <taxon>Bacteria</taxon>
        <taxon>Candidatus Coatesiibacteriota</taxon>
    </lineage>
</organism>
<reference evidence="1 2" key="1">
    <citation type="journal article" date="2016" name="Nat. Commun.">
        <title>Thousands of microbial genomes shed light on interconnected biogeochemical processes in an aquifer system.</title>
        <authorList>
            <person name="Anantharaman K."/>
            <person name="Brown C.T."/>
            <person name="Hug L.A."/>
            <person name="Sharon I."/>
            <person name="Castelle C.J."/>
            <person name="Probst A.J."/>
            <person name="Thomas B.C."/>
            <person name="Singh A."/>
            <person name="Wilkins M.J."/>
            <person name="Karaoz U."/>
            <person name="Brodie E.L."/>
            <person name="Williams K.H."/>
            <person name="Hubbard S.S."/>
            <person name="Banfield J.F."/>
        </authorList>
    </citation>
    <scope>NUCLEOTIDE SEQUENCE [LARGE SCALE GENOMIC DNA]</scope>
</reference>
<dbReference type="Proteomes" id="UP000177187">
    <property type="component" value="Unassembled WGS sequence"/>
</dbReference>
<dbReference type="EMBL" id="MFAF01000103">
    <property type="protein sequence ID" value="OGD74378.1"/>
    <property type="molecule type" value="Genomic_DNA"/>
</dbReference>
<dbReference type="AlphaFoldDB" id="A0A1F5F406"/>
<evidence type="ECO:0008006" key="3">
    <source>
        <dbReference type="Google" id="ProtNLM"/>
    </source>
</evidence>
<name>A0A1F5F406_9BACT</name>
<sequence length="443" mass="47041">MREKVLLVLTAALLPALALPVYGPRAMALGGAYVALADDEACVYYNPAGMAAAGDYFACVPSFAIATDDRITEDFNAYIALKDDIWHADTTEGLQPLLDAIDRTADLLEGLAGDPPGVTGYLSYGAGVMLGPLAVSWIGGGTGQVVMEPDADTGRLIPDFYLESYEAVALLYLAGYLDSEQLAVLWPTYPDPAGFVGDAAGDGLGITENQTGARLENDARQEFVVTYADYLWRSGKDDRFFVSAGLNIKYVVTQSYSNRFTAQDSGMYTTGPGWIINQVLATRPVLGHAVSADLGLLGQFTPHFRLGLLARDVIPAPISWDEPVAGVSDRLEPHWRIGVAGEAVPGLLTVAVDLDLTRDEGAFSPQQDLAFGVRADFFEGALWGGAGVRFNLADENQSPLYTLGVGMHLAGVRLDLAVGFGRIDTSGDADTYFSAAGAVGFSI</sequence>
<proteinExistence type="predicted"/>
<protein>
    <recommendedName>
        <fullName evidence="3">Conjugal transfer protein TraF</fullName>
    </recommendedName>
</protein>
<evidence type="ECO:0000313" key="1">
    <source>
        <dbReference type="EMBL" id="OGD74378.1"/>
    </source>
</evidence>
<evidence type="ECO:0000313" key="2">
    <source>
        <dbReference type="Proteomes" id="UP000177187"/>
    </source>
</evidence>
<gene>
    <name evidence="1" type="ORF">A2Y64_01330</name>
</gene>
<dbReference type="Gene3D" id="2.40.160.60">
    <property type="entry name" value="Outer membrane protein transport protein (OMPP1/FadL/TodX)"/>
    <property type="match status" value="1"/>
</dbReference>
<comment type="caution">
    <text evidence="1">The sequence shown here is derived from an EMBL/GenBank/DDBJ whole genome shotgun (WGS) entry which is preliminary data.</text>
</comment>